<evidence type="ECO:0000256" key="2">
    <source>
        <dbReference type="PIRSR" id="PIRSR000105-1"/>
    </source>
</evidence>
<dbReference type="InterPro" id="IPR022694">
    <property type="entry name" value="3-OHacyl-CoA_DH"/>
</dbReference>
<dbReference type="PANTHER" id="PTHR48075:SF5">
    <property type="entry name" value="3-HYDROXYBUTYRYL-COA DEHYDROGENASE"/>
    <property type="match status" value="1"/>
</dbReference>
<dbReference type="PANTHER" id="PTHR48075">
    <property type="entry name" value="3-HYDROXYACYL-COA DEHYDROGENASE FAMILY PROTEIN"/>
    <property type="match status" value="1"/>
</dbReference>
<dbReference type="SUPFAM" id="SSF51735">
    <property type="entry name" value="NAD(P)-binding Rossmann-fold domains"/>
    <property type="match status" value="1"/>
</dbReference>
<reference evidence="5 6" key="1">
    <citation type="submission" date="2020-06" db="EMBL/GenBank/DDBJ databases">
        <title>NJ-3-1, isolated from saline soil.</title>
        <authorList>
            <person name="Cui H.L."/>
            <person name="Shi X."/>
        </authorList>
    </citation>
    <scope>NUCLEOTIDE SEQUENCE [LARGE SCALE GENOMIC DNA]</scope>
    <source>
        <strain evidence="5 6">NJ-3-1</strain>
    </source>
</reference>
<evidence type="ECO:0000259" key="3">
    <source>
        <dbReference type="Pfam" id="PF00725"/>
    </source>
</evidence>
<dbReference type="InterPro" id="IPR008927">
    <property type="entry name" value="6-PGluconate_DH-like_C_sf"/>
</dbReference>
<sequence length="331" mass="34993">MVETNGGADADPVRRVAVVGAGTMGHGIAVAFAAGGRTVRLFDADEAALDGARSAVKNAVSTLVGHDAAEADAAESVLDAIEYEPSLPDAVADADLVVEAVPEDLAIKTETFRRVERAAPADAVLASNTSSLSITELGDAVDDPRRLLGTHWFHPPHIVPVVEVVKGEGTADGPVRVVREALEAIGKSPVVLEKEVPGFIGNRIQSAMAHEAWSLLREGVASAEDIDTAVKGTFGFRLPALGVFEKGDHSGLDVHAKVLSGLLDEIDRGTTPAESLTRLVEEGRYGAKTGAGVYDWSDVDVEAATDERDRQLLSLLEVYRQRERKAPPLEE</sequence>
<dbReference type="InterPro" id="IPR006176">
    <property type="entry name" value="3-OHacyl-CoA_DH_NAD-bd"/>
</dbReference>
<keyword evidence="6" id="KW-1185">Reference proteome</keyword>
<dbReference type="Pfam" id="PF00725">
    <property type="entry name" value="3HCDH"/>
    <property type="match status" value="1"/>
</dbReference>
<evidence type="ECO:0000259" key="4">
    <source>
        <dbReference type="Pfam" id="PF02737"/>
    </source>
</evidence>
<dbReference type="Gene3D" id="3.40.50.720">
    <property type="entry name" value="NAD(P)-binding Rossmann-like Domain"/>
    <property type="match status" value="1"/>
</dbReference>
<feature type="domain" description="3-hydroxyacyl-CoA dehydrogenase C-terminal" evidence="3">
    <location>
        <begin position="198"/>
        <end position="296"/>
    </location>
</feature>
<accession>A0A7D5LA13</accession>
<dbReference type="AlphaFoldDB" id="A0A7D5LA13"/>
<organism evidence="5 6">
    <name type="scientific">Halorarum salinum</name>
    <dbReference type="NCBI Taxonomy" id="2743089"/>
    <lineage>
        <taxon>Archaea</taxon>
        <taxon>Methanobacteriati</taxon>
        <taxon>Methanobacteriota</taxon>
        <taxon>Stenosarchaea group</taxon>
        <taxon>Halobacteria</taxon>
        <taxon>Halobacteriales</taxon>
        <taxon>Haloferacaceae</taxon>
        <taxon>Halorarum</taxon>
    </lineage>
</organism>
<feature type="domain" description="3-hydroxyacyl-CoA dehydrogenase NAD binding" evidence="4">
    <location>
        <begin position="16"/>
        <end position="195"/>
    </location>
</feature>
<dbReference type="PIRSF" id="PIRSF000105">
    <property type="entry name" value="HCDH"/>
    <property type="match status" value="1"/>
</dbReference>
<dbReference type="OrthoDB" id="51300at2157"/>
<protein>
    <submittedName>
        <fullName evidence="5">3-hydroxyacyl-CoA dehydrogenase family protein</fullName>
    </submittedName>
</protein>
<feature type="site" description="Important for catalytic activity" evidence="2">
    <location>
        <position position="151"/>
    </location>
</feature>
<dbReference type="GO" id="GO:0006631">
    <property type="term" value="P:fatty acid metabolic process"/>
    <property type="evidence" value="ECO:0007669"/>
    <property type="project" value="InterPro"/>
</dbReference>
<evidence type="ECO:0000313" key="6">
    <source>
        <dbReference type="Proteomes" id="UP000509626"/>
    </source>
</evidence>
<gene>
    <name evidence="5" type="ORF">HUG12_08330</name>
</gene>
<dbReference type="Proteomes" id="UP000509626">
    <property type="component" value="Chromosome"/>
</dbReference>
<dbReference type="InterPro" id="IPR006108">
    <property type="entry name" value="3HC_DH_C"/>
</dbReference>
<dbReference type="Pfam" id="PF02737">
    <property type="entry name" value="3HCDH_N"/>
    <property type="match status" value="1"/>
</dbReference>
<proteinExistence type="predicted"/>
<dbReference type="GO" id="GO:0016616">
    <property type="term" value="F:oxidoreductase activity, acting on the CH-OH group of donors, NAD or NADP as acceptor"/>
    <property type="evidence" value="ECO:0007669"/>
    <property type="project" value="InterPro"/>
</dbReference>
<dbReference type="KEGG" id="halu:HUG12_08330"/>
<dbReference type="Gene3D" id="1.10.1040.10">
    <property type="entry name" value="N-(1-d-carboxylethyl)-l-norvaline Dehydrogenase, domain 2"/>
    <property type="match status" value="1"/>
</dbReference>
<dbReference type="GeneID" id="56037459"/>
<evidence type="ECO:0000256" key="1">
    <source>
        <dbReference type="ARBA" id="ARBA00023002"/>
    </source>
</evidence>
<name>A0A7D5LA13_9EURY</name>
<keyword evidence="1" id="KW-0560">Oxidoreductase</keyword>
<dbReference type="InterPro" id="IPR036291">
    <property type="entry name" value="NAD(P)-bd_dom_sf"/>
</dbReference>
<evidence type="ECO:0000313" key="5">
    <source>
        <dbReference type="EMBL" id="QLG61733.1"/>
    </source>
</evidence>
<dbReference type="GO" id="GO:0070403">
    <property type="term" value="F:NAD+ binding"/>
    <property type="evidence" value="ECO:0007669"/>
    <property type="project" value="InterPro"/>
</dbReference>
<dbReference type="InterPro" id="IPR013328">
    <property type="entry name" value="6PGD_dom2"/>
</dbReference>
<dbReference type="EMBL" id="CP058579">
    <property type="protein sequence ID" value="QLG61733.1"/>
    <property type="molecule type" value="Genomic_DNA"/>
</dbReference>
<dbReference type="SUPFAM" id="SSF48179">
    <property type="entry name" value="6-phosphogluconate dehydrogenase C-terminal domain-like"/>
    <property type="match status" value="1"/>
</dbReference>
<dbReference type="RefSeq" id="WP_179268318.1">
    <property type="nucleotide sequence ID" value="NZ_CP058579.1"/>
</dbReference>